<feature type="compositionally biased region" description="Polar residues" evidence="1">
    <location>
        <begin position="87"/>
        <end position="102"/>
    </location>
</feature>
<comment type="caution">
    <text evidence="2">The sequence shown here is derived from an EMBL/GenBank/DDBJ whole genome shotgun (WGS) entry which is preliminary data.</text>
</comment>
<proteinExistence type="predicted"/>
<dbReference type="EMBL" id="JAZHXI010000005">
    <property type="protein sequence ID" value="KAL2071613.1"/>
    <property type="molecule type" value="Genomic_DNA"/>
</dbReference>
<gene>
    <name evidence="2" type="ORF">VTL71DRAFT_12848</name>
</gene>
<protein>
    <submittedName>
        <fullName evidence="2">Uncharacterized protein</fullName>
    </submittedName>
</protein>
<sequence length="153" mass="17493">MIAMPVDRSLCTHHAQSVFLRAFLKRQEMPNRENQSFHPSSQTPIAPSVSIREKTCKAWLKSHFPILCQVIYRVDKCQRKTRIKPPISQTRTDVASQKSRNPVTPPPIFGRAERPNWQIRGEKSSLHATLPLKNALASHYRAAMQIAPCPVFR</sequence>
<evidence type="ECO:0000313" key="2">
    <source>
        <dbReference type="EMBL" id="KAL2071613.1"/>
    </source>
</evidence>
<accession>A0ABR4CNL6</accession>
<dbReference type="Proteomes" id="UP001595075">
    <property type="component" value="Unassembled WGS sequence"/>
</dbReference>
<reference evidence="2 3" key="1">
    <citation type="journal article" date="2024" name="Commun. Biol.">
        <title>Comparative genomic analysis of thermophilic fungi reveals convergent evolutionary adaptations and gene losses.</title>
        <authorList>
            <person name="Steindorff A.S."/>
            <person name="Aguilar-Pontes M.V."/>
            <person name="Robinson A.J."/>
            <person name="Andreopoulos B."/>
            <person name="LaButti K."/>
            <person name="Kuo A."/>
            <person name="Mondo S."/>
            <person name="Riley R."/>
            <person name="Otillar R."/>
            <person name="Haridas S."/>
            <person name="Lipzen A."/>
            <person name="Grimwood J."/>
            <person name="Schmutz J."/>
            <person name="Clum A."/>
            <person name="Reid I.D."/>
            <person name="Moisan M.C."/>
            <person name="Butler G."/>
            <person name="Nguyen T.T.M."/>
            <person name="Dewar K."/>
            <person name="Conant G."/>
            <person name="Drula E."/>
            <person name="Henrissat B."/>
            <person name="Hansel C."/>
            <person name="Singer S."/>
            <person name="Hutchinson M.I."/>
            <person name="de Vries R.P."/>
            <person name="Natvig D.O."/>
            <person name="Powell A.J."/>
            <person name="Tsang A."/>
            <person name="Grigoriev I.V."/>
        </authorList>
    </citation>
    <scope>NUCLEOTIDE SEQUENCE [LARGE SCALE GENOMIC DNA]</scope>
    <source>
        <strain evidence="2 3">CBS 494.80</strain>
    </source>
</reference>
<name>A0ABR4CNL6_9HELO</name>
<feature type="region of interest" description="Disordered" evidence="1">
    <location>
        <begin position="87"/>
        <end position="112"/>
    </location>
</feature>
<keyword evidence="3" id="KW-1185">Reference proteome</keyword>
<organism evidence="2 3">
    <name type="scientific">Oculimacula yallundae</name>
    <dbReference type="NCBI Taxonomy" id="86028"/>
    <lineage>
        <taxon>Eukaryota</taxon>
        <taxon>Fungi</taxon>
        <taxon>Dikarya</taxon>
        <taxon>Ascomycota</taxon>
        <taxon>Pezizomycotina</taxon>
        <taxon>Leotiomycetes</taxon>
        <taxon>Helotiales</taxon>
        <taxon>Ploettnerulaceae</taxon>
        <taxon>Oculimacula</taxon>
    </lineage>
</organism>
<evidence type="ECO:0000256" key="1">
    <source>
        <dbReference type="SAM" id="MobiDB-lite"/>
    </source>
</evidence>
<evidence type="ECO:0000313" key="3">
    <source>
        <dbReference type="Proteomes" id="UP001595075"/>
    </source>
</evidence>